<dbReference type="EMBL" id="JAOWLP010000001">
    <property type="protein sequence ID" value="MDG4980283.1"/>
    <property type="molecule type" value="Genomic_DNA"/>
</dbReference>
<accession>A0A9X4NBM8</accession>
<proteinExistence type="predicted"/>
<organism evidence="1 2">
    <name type="scientific">Lactococcus lactis</name>
    <dbReference type="NCBI Taxonomy" id="1358"/>
    <lineage>
        <taxon>Bacteria</taxon>
        <taxon>Bacillati</taxon>
        <taxon>Bacillota</taxon>
        <taxon>Bacilli</taxon>
        <taxon>Lactobacillales</taxon>
        <taxon>Streptococcaceae</taxon>
        <taxon>Lactococcus</taxon>
    </lineage>
</organism>
<name>A0A9X4NBM8_9LACT</name>
<reference evidence="1" key="2">
    <citation type="journal article" date="2023" name="Food Microbiol.">
        <title>Evaluation of the fermentation potential of lactic acid bacteria isolated from herbs, fruits and vegetables as starter cultures in nut-based milk alternatives.</title>
        <authorList>
            <person name="Huang W."/>
            <person name="Dong A."/>
            <person name="Pham H.T."/>
            <person name="Zhou C."/>
            <person name="Huo Z."/>
            <person name="Watjen A.P."/>
            <person name="Prakash S."/>
            <person name="Bang-Berthelsen C.H."/>
            <person name="Turner M.S."/>
        </authorList>
    </citation>
    <scope>NUCLEOTIDE SEQUENCE</scope>
    <source>
        <strain evidence="1">581</strain>
    </source>
</reference>
<evidence type="ECO:0000313" key="1">
    <source>
        <dbReference type="EMBL" id="MDG4980283.1"/>
    </source>
</evidence>
<comment type="caution">
    <text evidence="1">The sequence shown here is derived from an EMBL/GenBank/DDBJ whole genome shotgun (WGS) entry which is preliminary data.</text>
</comment>
<evidence type="ECO:0000313" key="2">
    <source>
        <dbReference type="Proteomes" id="UP001152656"/>
    </source>
</evidence>
<dbReference type="AlphaFoldDB" id="A0A9X4NBM8"/>
<gene>
    <name evidence="1" type="ORF">OGZ39_01225</name>
</gene>
<protein>
    <submittedName>
        <fullName evidence="1">Uncharacterized protein</fullName>
    </submittedName>
</protein>
<sequence>MLLNSLRYFGFVDLRDFERMTVKEYGIRMTAVALKKLDQQEFIHRQAWANWQVQSTKTQGKKEIPVYSTFKKFFDKEKIENEIRGIKKPSQDKKLVQLMKRANK</sequence>
<dbReference type="RefSeq" id="WP_017864987.1">
    <property type="nucleotide sequence ID" value="NZ_CP059049.1"/>
</dbReference>
<dbReference type="Proteomes" id="UP001152656">
    <property type="component" value="Unassembled WGS sequence"/>
</dbReference>
<reference evidence="1" key="1">
    <citation type="submission" date="2022-10" db="EMBL/GenBank/DDBJ databases">
        <authorList>
            <person name="Turner M.S."/>
            <person name="Huang W."/>
        </authorList>
    </citation>
    <scope>NUCLEOTIDE SEQUENCE</scope>
    <source>
        <strain evidence="1">581</strain>
    </source>
</reference>